<gene>
    <name evidence="4" type="ORF">ERS852540_01721</name>
</gene>
<organism evidence="4 5">
    <name type="scientific">[Eubacterium] siraeum</name>
    <dbReference type="NCBI Taxonomy" id="39492"/>
    <lineage>
        <taxon>Bacteria</taxon>
        <taxon>Bacillati</taxon>
        <taxon>Bacillota</taxon>
        <taxon>Clostridia</taxon>
        <taxon>Eubacteriales</taxon>
        <taxon>Oscillospiraceae</taxon>
        <taxon>Oscillospiraceae incertae sedis</taxon>
    </lineage>
</organism>
<evidence type="ECO:0000259" key="3">
    <source>
        <dbReference type="Pfam" id="PF14020"/>
    </source>
</evidence>
<feature type="transmembrane region" description="Helical" evidence="2">
    <location>
        <begin position="98"/>
        <end position="114"/>
    </location>
</feature>
<feature type="transmembrane region" description="Helical" evidence="2">
    <location>
        <begin position="120"/>
        <end position="141"/>
    </location>
</feature>
<feature type="compositionally biased region" description="Low complexity" evidence="1">
    <location>
        <begin position="51"/>
        <end position="61"/>
    </location>
</feature>
<keyword evidence="2" id="KW-0472">Membrane</keyword>
<evidence type="ECO:0000256" key="1">
    <source>
        <dbReference type="SAM" id="MobiDB-lite"/>
    </source>
</evidence>
<dbReference type="InterPro" id="IPR025330">
    <property type="entry name" value="DUF4236"/>
</dbReference>
<keyword evidence="2" id="KW-1133">Transmembrane helix</keyword>
<protein>
    <recommendedName>
        <fullName evidence="3">DUF4236 domain-containing protein</fullName>
    </recommendedName>
</protein>
<feature type="domain" description="DUF4236" evidence="3">
    <location>
        <begin position="3"/>
        <end position="57"/>
    </location>
</feature>
<evidence type="ECO:0000313" key="5">
    <source>
        <dbReference type="Proteomes" id="UP000095662"/>
    </source>
</evidence>
<reference evidence="4 5" key="1">
    <citation type="submission" date="2015-09" db="EMBL/GenBank/DDBJ databases">
        <authorList>
            <consortium name="Pathogen Informatics"/>
        </authorList>
    </citation>
    <scope>NUCLEOTIDE SEQUENCE [LARGE SCALE GENOMIC DNA]</scope>
    <source>
        <strain evidence="4 5">2789STDY5834928</strain>
    </source>
</reference>
<dbReference type="AlphaFoldDB" id="A0A174ZZ57"/>
<dbReference type="EMBL" id="CZBY01000014">
    <property type="protein sequence ID" value="CUQ88460.1"/>
    <property type="molecule type" value="Genomic_DNA"/>
</dbReference>
<dbReference type="OrthoDB" id="983149at2"/>
<keyword evidence="2" id="KW-0812">Transmembrane</keyword>
<dbReference type="Pfam" id="PF14020">
    <property type="entry name" value="DUF4236"/>
    <property type="match status" value="1"/>
</dbReference>
<feature type="region of interest" description="Disordered" evidence="1">
    <location>
        <begin position="44"/>
        <end position="79"/>
    </location>
</feature>
<evidence type="ECO:0000313" key="4">
    <source>
        <dbReference type="EMBL" id="CUQ88460.1"/>
    </source>
</evidence>
<dbReference type="Proteomes" id="UP000095662">
    <property type="component" value="Unassembled WGS sequence"/>
</dbReference>
<sequence>MGLRFRKSIKLGGGFRLNLSKSGVGYSWGTKGFRISKSAKGRTRKTFSVPGTGISYSTSSGKSKRRKSTTAKQNYSQSNTDFTEQIPVDPKVQRIKKIAITAIIAGLVLMMIGHHESDPLHITLTSLGYIGLIGGIILMVIKNRFGDNE</sequence>
<dbReference type="STRING" id="39492.ERS852540_01721"/>
<name>A0A174ZZ57_9FIRM</name>
<evidence type="ECO:0000256" key="2">
    <source>
        <dbReference type="SAM" id="Phobius"/>
    </source>
</evidence>
<proteinExistence type="predicted"/>
<accession>A0A174ZZ57</accession>